<comment type="similarity">
    <text evidence="1">Belongs to the universal stress protein A family.</text>
</comment>
<dbReference type="CDD" id="cd00293">
    <property type="entry name" value="USP-like"/>
    <property type="match status" value="1"/>
</dbReference>
<reference evidence="3 4" key="1">
    <citation type="submission" date="2014-03" db="EMBL/GenBank/DDBJ databases">
        <title>Genomics of Bifidobacteria.</title>
        <authorList>
            <person name="Ventura M."/>
            <person name="Milani C."/>
            <person name="Lugli G.A."/>
        </authorList>
    </citation>
    <scope>NUCLEOTIDE SEQUENCE [LARGE SCALE GENOMIC DNA]</scope>
    <source>
        <strain evidence="3 4">LMG 11597</strain>
    </source>
</reference>
<dbReference type="AlphaFoldDB" id="A0A087EB58"/>
<protein>
    <submittedName>
        <fullName evidence="3">Universal stress protein</fullName>
    </submittedName>
</protein>
<organism evidence="3 4">
    <name type="scientific">Bifidobacterium subtile</name>
    <dbReference type="NCBI Taxonomy" id="77635"/>
    <lineage>
        <taxon>Bacteria</taxon>
        <taxon>Bacillati</taxon>
        <taxon>Actinomycetota</taxon>
        <taxon>Actinomycetes</taxon>
        <taxon>Bifidobacteriales</taxon>
        <taxon>Bifidobacteriaceae</taxon>
        <taxon>Bifidobacterium</taxon>
    </lineage>
</organism>
<feature type="domain" description="UspA" evidence="2">
    <location>
        <begin position="196"/>
        <end position="332"/>
    </location>
</feature>
<dbReference type="Proteomes" id="UP000029055">
    <property type="component" value="Unassembled WGS sequence"/>
</dbReference>
<evidence type="ECO:0000313" key="4">
    <source>
        <dbReference type="Proteomes" id="UP000029055"/>
    </source>
</evidence>
<dbReference type="InterPro" id="IPR014729">
    <property type="entry name" value="Rossmann-like_a/b/a_fold"/>
</dbReference>
<evidence type="ECO:0000259" key="2">
    <source>
        <dbReference type="Pfam" id="PF00582"/>
    </source>
</evidence>
<evidence type="ECO:0000256" key="1">
    <source>
        <dbReference type="ARBA" id="ARBA00008791"/>
    </source>
</evidence>
<evidence type="ECO:0000313" key="3">
    <source>
        <dbReference type="EMBL" id="KFJ05009.1"/>
    </source>
</evidence>
<dbReference type="STRING" id="77635.BISU_1537"/>
<dbReference type="RefSeq" id="WP_024463741.1">
    <property type="nucleotide sequence ID" value="NZ_CP062939.1"/>
</dbReference>
<gene>
    <name evidence="3" type="ORF">BISU_1537</name>
</gene>
<dbReference type="PANTHER" id="PTHR46268">
    <property type="entry name" value="STRESS RESPONSE PROTEIN NHAX"/>
    <property type="match status" value="1"/>
</dbReference>
<dbReference type="PANTHER" id="PTHR46268:SF6">
    <property type="entry name" value="UNIVERSAL STRESS PROTEIN UP12"/>
    <property type="match status" value="1"/>
</dbReference>
<dbReference type="Pfam" id="PF00582">
    <property type="entry name" value="Usp"/>
    <property type="match status" value="2"/>
</dbReference>
<comment type="caution">
    <text evidence="3">The sequence shown here is derived from an EMBL/GenBank/DDBJ whole genome shotgun (WGS) entry which is preliminary data.</text>
</comment>
<keyword evidence="4" id="KW-1185">Reference proteome</keyword>
<proteinExistence type="inferred from homology"/>
<dbReference type="Gene3D" id="3.40.50.620">
    <property type="entry name" value="HUPs"/>
    <property type="match status" value="2"/>
</dbReference>
<dbReference type="EMBL" id="JGZR01000002">
    <property type="protein sequence ID" value="KFJ05009.1"/>
    <property type="molecule type" value="Genomic_DNA"/>
</dbReference>
<sequence length="332" mass="35430">MDDKQQTQTTRQGDASLGNAAETDIVVGVDGSPESFAALRWALHEAELSRQHVNAVFGWTTSWGMGGEPQTDEDWFAMRDRITGKLREWVAEACQDIDIDPHDITLTPVRASGTAALLHIGSQAQRIVVGRRSLGRVMRWLSPSTSAALAEESHVPVTIVPSVEADEDAVSNSIAAALGSSRDYATTAIKPAQDQPVVAAVDGSPAAQRALLLASRTAQLHRVPLHVVLCWQLKELGPIPGYENAVAPIAAGQAHAEELVKDIVETAHIPDLIEVQAHAFHIPAAKGLLNASRYAGQLIMGSRGLNGLDARFLGSVSRQVVSLAQCPITVVH</sequence>
<feature type="domain" description="UspA" evidence="2">
    <location>
        <begin position="25"/>
        <end position="161"/>
    </location>
</feature>
<name>A0A087EB58_9BIFI</name>
<dbReference type="PRINTS" id="PR01438">
    <property type="entry name" value="UNVRSLSTRESS"/>
</dbReference>
<dbReference type="SUPFAM" id="SSF52402">
    <property type="entry name" value="Adenine nucleotide alpha hydrolases-like"/>
    <property type="match status" value="2"/>
</dbReference>
<accession>A0A087EB58</accession>
<dbReference type="InterPro" id="IPR006015">
    <property type="entry name" value="Universal_stress_UspA"/>
</dbReference>
<dbReference type="OrthoDB" id="3174546at2"/>
<dbReference type="eggNOG" id="COG0589">
    <property type="taxonomic scope" value="Bacteria"/>
</dbReference>
<dbReference type="InterPro" id="IPR006016">
    <property type="entry name" value="UspA"/>
</dbReference>